<organism evidence="1 2">
    <name type="scientific">Gimesia fumaroli</name>
    <dbReference type="NCBI Taxonomy" id="2527976"/>
    <lineage>
        <taxon>Bacteria</taxon>
        <taxon>Pseudomonadati</taxon>
        <taxon>Planctomycetota</taxon>
        <taxon>Planctomycetia</taxon>
        <taxon>Planctomycetales</taxon>
        <taxon>Planctomycetaceae</taxon>
        <taxon>Gimesia</taxon>
    </lineage>
</organism>
<name>A0A518I932_9PLAN</name>
<evidence type="ECO:0000313" key="1">
    <source>
        <dbReference type="EMBL" id="QDV49559.1"/>
    </source>
</evidence>
<reference evidence="1 2" key="1">
    <citation type="submission" date="2019-03" db="EMBL/GenBank/DDBJ databases">
        <title>Deep-cultivation of Planctomycetes and their phenomic and genomic characterization uncovers novel biology.</title>
        <authorList>
            <person name="Wiegand S."/>
            <person name="Jogler M."/>
            <person name="Boedeker C."/>
            <person name="Pinto D."/>
            <person name="Vollmers J."/>
            <person name="Rivas-Marin E."/>
            <person name="Kohn T."/>
            <person name="Peeters S.H."/>
            <person name="Heuer A."/>
            <person name="Rast P."/>
            <person name="Oberbeckmann S."/>
            <person name="Bunk B."/>
            <person name="Jeske O."/>
            <person name="Meyerdierks A."/>
            <person name="Storesund J.E."/>
            <person name="Kallscheuer N."/>
            <person name="Luecker S."/>
            <person name="Lage O.M."/>
            <person name="Pohl T."/>
            <person name="Merkel B.J."/>
            <person name="Hornburger P."/>
            <person name="Mueller R.-W."/>
            <person name="Bruemmer F."/>
            <person name="Labrenz M."/>
            <person name="Spormann A.M."/>
            <person name="Op den Camp H."/>
            <person name="Overmann J."/>
            <person name="Amann R."/>
            <person name="Jetten M.S.M."/>
            <person name="Mascher T."/>
            <person name="Medema M.H."/>
            <person name="Devos D.P."/>
            <person name="Kaster A.-K."/>
            <person name="Ovreas L."/>
            <person name="Rohde M."/>
            <person name="Galperin M.Y."/>
            <person name="Jogler C."/>
        </authorList>
    </citation>
    <scope>NUCLEOTIDE SEQUENCE [LARGE SCALE GENOMIC DNA]</scope>
    <source>
        <strain evidence="1 2">Enr17</strain>
    </source>
</reference>
<dbReference type="Proteomes" id="UP000318313">
    <property type="component" value="Chromosome"/>
</dbReference>
<dbReference type="KEGG" id="gfm:Enr17x_15790"/>
<dbReference type="EMBL" id="CP037452">
    <property type="protein sequence ID" value="QDV49559.1"/>
    <property type="molecule type" value="Genomic_DNA"/>
</dbReference>
<sequence>MGVRQKREYLVTIQKITGEVTTETIAIENEYLAGKLILKANPGSTLIQVMCVRVFQTVCPLSGALIFHGDETRVKNGKIVARNDI</sequence>
<accession>A0A518I932</accession>
<protein>
    <submittedName>
        <fullName evidence="1">Uncharacterized protein</fullName>
    </submittedName>
</protein>
<gene>
    <name evidence="1" type="ORF">Enr17x_15790</name>
</gene>
<keyword evidence="2" id="KW-1185">Reference proteome</keyword>
<evidence type="ECO:0000313" key="2">
    <source>
        <dbReference type="Proteomes" id="UP000318313"/>
    </source>
</evidence>
<dbReference type="AlphaFoldDB" id="A0A518I932"/>
<proteinExistence type="predicted"/>